<dbReference type="Gene3D" id="3.40.50.300">
    <property type="entry name" value="P-loop containing nucleotide triphosphate hydrolases"/>
    <property type="match status" value="2"/>
</dbReference>
<dbReference type="Gene3D" id="2.30.30.940">
    <property type="match status" value="1"/>
</dbReference>
<feature type="compositionally biased region" description="Basic and acidic residues" evidence="1">
    <location>
        <begin position="1939"/>
        <end position="1949"/>
    </location>
</feature>
<keyword evidence="3" id="KW-0547">Nucleotide-binding</keyword>
<dbReference type="GO" id="GO:0016787">
    <property type="term" value="F:hydrolase activity"/>
    <property type="evidence" value="ECO:0007669"/>
    <property type="project" value="UniProtKB-KW"/>
</dbReference>
<proteinExistence type="predicted"/>
<dbReference type="NCBIfam" id="NF041492">
    <property type="entry name" value="MobF"/>
    <property type="match status" value="1"/>
</dbReference>
<dbReference type="GO" id="GO:0003678">
    <property type="term" value="F:DNA helicase activity"/>
    <property type="evidence" value="ECO:0007669"/>
    <property type="project" value="UniProtKB-EC"/>
</dbReference>
<gene>
    <name evidence="3" type="primary">recD2_2</name>
    <name evidence="3" type="ORF">AELLOGFF_04548</name>
</gene>
<evidence type="ECO:0000313" key="3">
    <source>
        <dbReference type="EMBL" id="CAA0123190.1"/>
    </source>
</evidence>
<keyword evidence="3" id="KW-0347">Helicase</keyword>
<dbReference type="Pfam" id="PF13604">
    <property type="entry name" value="AAA_30"/>
    <property type="match status" value="1"/>
</dbReference>
<sequence>MVMTLHKLTAGDGYLYLVRQVAASDSTERGRSTLADYYSAKGESPGRWMGRGLAALSDTGRSEVSPQAREELWTVDEGSSVDESQMRNLYGVGLHPNADRISTYVNAHGSGAPRAAGRLGRKFHVRDGEPEFARRLAVAFRDHNAEAGAHWNATIDPEIRSQIRTRVAIELFGEEYGRPPADDRELSGFIARNTRAKTTAVAGYDLTFSPVKSVSALWAIAPLPVSEQIEAAHDAAVADVLEWLQDQAAFTRTGAGGIAQVDTEGLIAAVFTHRDSRAGDPDLHTHVAISNKVSYVDANGVRRWLALDGQPLHRVTVAASELYNTRLEAHLISRLGVRFAEQSRGRGKRPVREIVGMSAKLMERWSSRRAAIKARTTELAKQFQVDHGREPTNVEIIALAQQATLESREAKHEPRSLGEQRQEWHTQAVEVLGERGVNQMLADTLAAPQTTREAVTIDEEWIASRAGELIATVAETRSTWQRHHVRAEALRMARGHDVAHDVALVERLTDTALGEGFSVPHARVEDAELGEPVALRRRDGASVYRRHGVALYTSQETLAAEQRILDAVHRDDGRVASAADVEMALADSTARGRTLNPGQAALVTEMATAGRRVALALAPAGTGKTTAMAALAHAWRSSGGHVIGLAPAADAAIVLGEDLGATTDTLDKYVWSADPAKAATSHVPDWFSRVGPDTLIVVDEAGKAATAGLDAMIRDALKKGASVRLVGDDGQLSSISAGGILRDIAEATDALTLSEVVRFKSPAEAAAGLALHDADPAGIGFYIDHHRIHVGTDETAADMAYQAWRADLAAGGDSILLAPTNDVINELNARARLDRLATDPEAAKAPTVVLADQLHASVGDTIRTRKNNRRIAIGRNDFVRNGYRYTITEVLPDGGVKARHLRSGRIVTLPADYIAEHVTLGYAATIDSAQGLTAGGRDTRGTCHIVGSDMLTRQHLYVALTRGTDENHLYLSTAEGDPHRLLSPKATHPETAVDVLTRILARDGAQVSATTAAREAADPAMRLQAAADMYYDALGAAAENRLGVGARDRLDAIADAVIPQLSQREAWPVLRRNLSVLALRGADPRELLAEALAKGSVSDAADPAAVLDHRIDPAGTHSSGIGVLRWLPAVPAALAEDPQWGAYLARREKLVEDLAEEIRERARGWTNATAPAWARPLITVNPVLTAEIAVFRAATGVSEADTRITGARQFPVRTRGVQAALQRQAATDIGRHSADTSRWNDVIDAIDPRLRADAYWPQLAAQLVQAARITPHLRQVITTAAAQGPLPDELPVAALWWRISGALSPTATLATTHSRLRPPWVTDIDVVFGTALAETITSDPAWPGLVAAISAADPHKWTPRDLLHVAAEQLADATDATDEDHPIPPGDYARLITYTVDAFTHRLQARLGVDFEDLPTPEHAPIDPAEEALFPPDPQDPYAHVEEPSPFDDSVDIAPPEEIDPFEYWAEEHSGLKFEDLSANRPTPELGTTMDAFIARRAEYRNVCEEIKTLSAAIKAGNGPALRAIADELVRMRRQVDADRPYSHAVTDVMEQWSDADARYSDTLRLIEHSRTQLDLLLATPDADELDIISARQTIAFYNDMLPEQPPALQFQQALADAQAARAAAAGGADKIVTERDIAAARGDAERADIAALNALRVRRPVLRRELERAERDIATAFVAAQTATSDTLDQLIESARSEVALLQVAGHRDPKRTALLIPDAALSGLEPQTADRLKSVAAQPYRLAVIRADITDRETAAALYTLRSAANAEDRKVLWLAPTEASSTPAHDAELADTIATIEHAHQQVSDQEWALPPGAIVVIEDPAAAEPDQLVDLARHAAAADARLVLLDPGTSRGPSSSAVQLLTRSLPWNDTLTTTTSAPEDPLLASTPAVTLADRLGRKRLSEPWLQLLSQYDAAASAVRSVQRRHLARGWNTPGLDRDAPDRTVDTNDLGL</sequence>
<dbReference type="EC" id="3.6.4.12" evidence="3"/>
<accession>A0A5S9QUL5</accession>
<evidence type="ECO:0000259" key="2">
    <source>
        <dbReference type="Pfam" id="PF08751"/>
    </source>
</evidence>
<reference evidence="3 4" key="1">
    <citation type="submission" date="2019-11" db="EMBL/GenBank/DDBJ databases">
        <authorList>
            <person name="Holert J."/>
        </authorList>
    </citation>
    <scope>NUCLEOTIDE SEQUENCE [LARGE SCALE GENOMIC DNA]</scope>
    <source>
        <strain evidence="3">BC8_1</strain>
    </source>
</reference>
<feature type="domain" description="TrwC relaxase" evidence="2">
    <location>
        <begin position="10"/>
        <end position="430"/>
    </location>
</feature>
<dbReference type="CDD" id="cd18809">
    <property type="entry name" value="SF1_C_RecD"/>
    <property type="match status" value="1"/>
</dbReference>
<evidence type="ECO:0000256" key="1">
    <source>
        <dbReference type="SAM" id="MobiDB-lite"/>
    </source>
</evidence>
<keyword evidence="4" id="KW-1185">Reference proteome</keyword>
<dbReference type="InterPro" id="IPR014862">
    <property type="entry name" value="TrwC"/>
</dbReference>
<dbReference type="OrthoDB" id="4524286at2"/>
<dbReference type="RefSeq" id="WP_159231295.1">
    <property type="nucleotide sequence ID" value="NZ_CACSIP010000021.1"/>
</dbReference>
<feature type="region of interest" description="Disordered" evidence="1">
    <location>
        <begin position="1417"/>
        <end position="1438"/>
    </location>
</feature>
<dbReference type="EMBL" id="CACSIP010000021">
    <property type="protein sequence ID" value="CAA0123190.1"/>
    <property type="molecule type" value="Genomic_DNA"/>
</dbReference>
<dbReference type="Proteomes" id="UP000430146">
    <property type="component" value="Unassembled WGS sequence"/>
</dbReference>
<feature type="region of interest" description="Disordered" evidence="1">
    <location>
        <begin position="1934"/>
        <end position="1955"/>
    </location>
</feature>
<dbReference type="SUPFAM" id="SSF55464">
    <property type="entry name" value="Origin of replication-binding domain, RBD-like"/>
    <property type="match status" value="1"/>
</dbReference>
<name>A0A5S9QUL5_MYCVN</name>
<evidence type="ECO:0000313" key="4">
    <source>
        <dbReference type="Proteomes" id="UP000430146"/>
    </source>
</evidence>
<protein>
    <submittedName>
        <fullName evidence="3">ATP-dependent RecD-like DNA helicase</fullName>
        <ecNumber evidence="3">3.6.4.12</ecNumber>
    </submittedName>
</protein>
<dbReference type="Pfam" id="PF08751">
    <property type="entry name" value="TrwC"/>
    <property type="match status" value="1"/>
</dbReference>
<dbReference type="SUPFAM" id="SSF52540">
    <property type="entry name" value="P-loop containing nucleoside triphosphate hydrolases"/>
    <property type="match status" value="2"/>
</dbReference>
<organism evidence="3 4">
    <name type="scientific">Mycolicibacterium vanbaalenii</name>
    <name type="common">Mycobacterium vanbaalenii</name>
    <dbReference type="NCBI Taxonomy" id="110539"/>
    <lineage>
        <taxon>Bacteria</taxon>
        <taxon>Bacillati</taxon>
        <taxon>Actinomycetota</taxon>
        <taxon>Actinomycetes</taxon>
        <taxon>Mycobacteriales</taxon>
        <taxon>Mycobacteriaceae</taxon>
        <taxon>Mycolicibacterium</taxon>
    </lineage>
</organism>
<keyword evidence="3" id="KW-0378">Hydrolase</keyword>
<dbReference type="InterPro" id="IPR027417">
    <property type="entry name" value="P-loop_NTPase"/>
</dbReference>
<keyword evidence="3" id="KW-0067">ATP-binding</keyword>